<dbReference type="InterPro" id="IPR009967">
    <property type="entry name" value="Flagellum_FlbT"/>
</dbReference>
<evidence type="ECO:0000256" key="3">
    <source>
        <dbReference type="ARBA" id="ARBA00022884"/>
    </source>
</evidence>
<dbReference type="Pfam" id="PF07378">
    <property type="entry name" value="FlbT"/>
    <property type="match status" value="1"/>
</dbReference>
<dbReference type="AlphaFoldDB" id="A0A317ECJ9"/>
<evidence type="ECO:0000256" key="1">
    <source>
        <dbReference type="ARBA" id="ARBA00022491"/>
    </source>
</evidence>
<accession>A0A317ECJ9</accession>
<keyword evidence="1" id="KW-0678">Repressor</keyword>
<comment type="caution">
    <text evidence="4">The sequence shown here is derived from an EMBL/GenBank/DDBJ whole genome shotgun (WGS) entry which is preliminary data.</text>
</comment>
<evidence type="ECO:0000313" key="5">
    <source>
        <dbReference type="Proteomes" id="UP000245461"/>
    </source>
</evidence>
<dbReference type="GO" id="GO:1902209">
    <property type="term" value="P:negative regulation of bacterial-type flagellum assembly"/>
    <property type="evidence" value="ECO:0007669"/>
    <property type="project" value="InterPro"/>
</dbReference>
<organism evidence="4 5">
    <name type="scientific">Zavarzinia aquatilis</name>
    <dbReference type="NCBI Taxonomy" id="2211142"/>
    <lineage>
        <taxon>Bacteria</taxon>
        <taxon>Pseudomonadati</taxon>
        <taxon>Pseudomonadota</taxon>
        <taxon>Alphaproteobacteria</taxon>
        <taxon>Rhodospirillales</taxon>
        <taxon>Zavarziniaceae</taxon>
        <taxon>Zavarzinia</taxon>
    </lineage>
</organism>
<name>A0A317ECJ9_9PROT</name>
<sequence>MPLKITLAPEEKIIVNGAVLANAGGHATITVLNQAHILRGKDILTQDDAVTPATRIYYVLQCLYLFPDRAADYRKAADAFLADYAAAAPSGAAIIDTINKQLATGTVYQALRTAKKLLVHEKEVLDHVSDPASSRL</sequence>
<dbReference type="EMBL" id="QGLE01000005">
    <property type="protein sequence ID" value="PWR22935.1"/>
    <property type="molecule type" value="Genomic_DNA"/>
</dbReference>
<dbReference type="GO" id="GO:0006402">
    <property type="term" value="P:mRNA catabolic process"/>
    <property type="evidence" value="ECO:0007669"/>
    <property type="project" value="InterPro"/>
</dbReference>
<evidence type="ECO:0000313" key="4">
    <source>
        <dbReference type="EMBL" id="PWR22935.1"/>
    </source>
</evidence>
<keyword evidence="5" id="KW-1185">Reference proteome</keyword>
<reference evidence="4 5" key="1">
    <citation type="submission" date="2018-05" db="EMBL/GenBank/DDBJ databases">
        <title>Zavarzinia sp. HR-AS.</title>
        <authorList>
            <person name="Lee Y."/>
            <person name="Jeon C.O."/>
        </authorList>
    </citation>
    <scope>NUCLEOTIDE SEQUENCE [LARGE SCALE GENOMIC DNA]</scope>
    <source>
        <strain evidence="4 5">HR-AS</strain>
    </source>
</reference>
<protein>
    <submittedName>
        <fullName evidence="4">Flagellum biosynthesis protein FlbT</fullName>
    </submittedName>
</protein>
<proteinExistence type="predicted"/>
<gene>
    <name evidence="4" type="ORF">DKG74_11005</name>
</gene>
<keyword evidence="2" id="KW-1005">Bacterial flagellum biogenesis</keyword>
<keyword evidence="3" id="KW-0694">RNA-binding</keyword>
<dbReference type="GO" id="GO:0048027">
    <property type="term" value="F:mRNA 5'-UTR binding"/>
    <property type="evidence" value="ECO:0007669"/>
    <property type="project" value="InterPro"/>
</dbReference>
<dbReference type="GO" id="GO:0044781">
    <property type="term" value="P:bacterial-type flagellum organization"/>
    <property type="evidence" value="ECO:0007669"/>
    <property type="project" value="UniProtKB-KW"/>
</dbReference>
<evidence type="ECO:0000256" key="2">
    <source>
        <dbReference type="ARBA" id="ARBA00022795"/>
    </source>
</evidence>
<dbReference type="RefSeq" id="WP_109905648.1">
    <property type="nucleotide sequence ID" value="NZ_QGLE01000005.1"/>
</dbReference>
<dbReference type="Proteomes" id="UP000245461">
    <property type="component" value="Unassembled WGS sequence"/>
</dbReference>
<dbReference type="OrthoDB" id="8561314at2"/>